<dbReference type="SMART" id="SM00465">
    <property type="entry name" value="GIYc"/>
    <property type="match status" value="1"/>
</dbReference>
<evidence type="ECO:0000259" key="2">
    <source>
        <dbReference type="PROSITE" id="PS50164"/>
    </source>
</evidence>
<keyword evidence="4" id="KW-1185">Reference proteome</keyword>
<sequence length="106" mass="12109">MTGYTYILECSDGSYYTGSTKDLHLRLAQHQAGEGANHTRKRLPVKLVYYEQYPRIDEAFHREKQIQGWSRKKKEALINGMTEELKKAAVCMNNSHCSRWLSGAGG</sequence>
<proteinExistence type="inferred from homology"/>
<dbReference type="SUPFAM" id="SSF82771">
    <property type="entry name" value="GIY-YIG endonuclease"/>
    <property type="match status" value="1"/>
</dbReference>
<evidence type="ECO:0000256" key="1">
    <source>
        <dbReference type="ARBA" id="ARBA00007435"/>
    </source>
</evidence>
<dbReference type="PANTHER" id="PTHR34477">
    <property type="entry name" value="UPF0213 PROTEIN YHBQ"/>
    <property type="match status" value="1"/>
</dbReference>
<organism evidence="3 4">
    <name type="scientific">Chitinivibrio alkaliphilus ACht1</name>
    <dbReference type="NCBI Taxonomy" id="1313304"/>
    <lineage>
        <taxon>Bacteria</taxon>
        <taxon>Pseudomonadati</taxon>
        <taxon>Fibrobacterota</taxon>
        <taxon>Chitinivibrionia</taxon>
        <taxon>Chitinivibrionales</taxon>
        <taxon>Chitinivibrionaceae</taxon>
        <taxon>Chitinivibrio</taxon>
    </lineage>
</organism>
<dbReference type="eggNOG" id="COG2827">
    <property type="taxonomic scope" value="Bacteria"/>
</dbReference>
<dbReference type="STRING" id="1313304.CALK_2520"/>
<protein>
    <submittedName>
        <fullName evidence="3">Excinuclease ABC C subunit</fullName>
    </submittedName>
</protein>
<dbReference type="OrthoDB" id="1495241at2"/>
<dbReference type="EMBL" id="ASJR01000048">
    <property type="protein sequence ID" value="ERP30679.1"/>
    <property type="molecule type" value="Genomic_DNA"/>
</dbReference>
<evidence type="ECO:0000313" key="4">
    <source>
        <dbReference type="Proteomes" id="UP000017148"/>
    </source>
</evidence>
<gene>
    <name evidence="3" type="ORF">CALK_2520</name>
</gene>
<feature type="domain" description="GIY-YIG" evidence="2">
    <location>
        <begin position="1"/>
        <end position="76"/>
    </location>
</feature>
<dbReference type="InterPro" id="IPR000305">
    <property type="entry name" value="GIY-YIG_endonuc"/>
</dbReference>
<dbReference type="RefSeq" id="WP_022637835.1">
    <property type="nucleotide sequence ID" value="NZ_ASJR01000048.1"/>
</dbReference>
<dbReference type="Proteomes" id="UP000017148">
    <property type="component" value="Unassembled WGS sequence"/>
</dbReference>
<dbReference type="InterPro" id="IPR050190">
    <property type="entry name" value="UPF0213_domain"/>
</dbReference>
<comment type="similarity">
    <text evidence="1">Belongs to the UPF0213 family.</text>
</comment>
<dbReference type="AlphaFoldDB" id="U7D2E9"/>
<dbReference type="CDD" id="cd10456">
    <property type="entry name" value="GIY-YIG_UPF0213"/>
    <property type="match status" value="1"/>
</dbReference>
<dbReference type="Pfam" id="PF01541">
    <property type="entry name" value="GIY-YIG"/>
    <property type="match status" value="1"/>
</dbReference>
<dbReference type="PROSITE" id="PS50164">
    <property type="entry name" value="GIY_YIG"/>
    <property type="match status" value="1"/>
</dbReference>
<dbReference type="PANTHER" id="PTHR34477:SF1">
    <property type="entry name" value="UPF0213 PROTEIN YHBQ"/>
    <property type="match status" value="1"/>
</dbReference>
<dbReference type="PATRIC" id="fig|1313304.3.peg.2381"/>
<dbReference type="Gene3D" id="3.40.1440.10">
    <property type="entry name" value="GIY-YIG endonuclease"/>
    <property type="match status" value="1"/>
</dbReference>
<evidence type="ECO:0000313" key="3">
    <source>
        <dbReference type="EMBL" id="ERP30679.1"/>
    </source>
</evidence>
<name>U7D2E9_9BACT</name>
<reference evidence="3 4" key="1">
    <citation type="journal article" date="2013" name="Environ. Microbiol.">
        <title>Genome analysis of Chitinivibrio alkaliphilus gen. nov., sp. nov., a novel extremely haloalkaliphilic anaerobic chitinolytic bacterium from the candidate phylum Termite Group 3.</title>
        <authorList>
            <person name="Sorokin D.Y."/>
            <person name="Gumerov V.M."/>
            <person name="Rakitin A.L."/>
            <person name="Beletsky A.V."/>
            <person name="Damste J.S."/>
            <person name="Muyzer G."/>
            <person name="Mardanov A.V."/>
            <person name="Ravin N.V."/>
        </authorList>
    </citation>
    <scope>NUCLEOTIDE SEQUENCE [LARGE SCALE GENOMIC DNA]</scope>
    <source>
        <strain evidence="3 4">ACht1</strain>
    </source>
</reference>
<accession>U7D2E9</accession>
<comment type="caution">
    <text evidence="3">The sequence shown here is derived from an EMBL/GenBank/DDBJ whole genome shotgun (WGS) entry which is preliminary data.</text>
</comment>
<dbReference type="InterPro" id="IPR035901">
    <property type="entry name" value="GIY-YIG_endonuc_sf"/>
</dbReference>